<dbReference type="PIRSF" id="PIRSF006320">
    <property type="entry name" value="Elb2"/>
    <property type="match status" value="1"/>
</dbReference>
<dbReference type="NCBIfam" id="NF008747">
    <property type="entry name" value="PRK11780.1"/>
    <property type="match status" value="1"/>
</dbReference>
<dbReference type="Proteomes" id="UP001589645">
    <property type="component" value="Unassembled WGS sequence"/>
</dbReference>
<dbReference type="EMBL" id="JBHMEP010000006">
    <property type="protein sequence ID" value="MFB9136666.1"/>
    <property type="molecule type" value="Genomic_DNA"/>
</dbReference>
<gene>
    <name evidence="2" type="primary">elbB</name>
    <name evidence="2" type="ORF">ACFFUV_16990</name>
</gene>
<reference evidence="2 3" key="1">
    <citation type="submission" date="2024-09" db="EMBL/GenBank/DDBJ databases">
        <authorList>
            <person name="Sun Q."/>
            <person name="Mori K."/>
        </authorList>
    </citation>
    <scope>NUCLEOTIDE SEQUENCE [LARGE SCALE GENOMIC DNA]</scope>
    <source>
        <strain evidence="2 3">CECT 8064</strain>
    </source>
</reference>
<dbReference type="SUPFAM" id="SSF52317">
    <property type="entry name" value="Class I glutamine amidotransferase-like"/>
    <property type="match status" value="1"/>
</dbReference>
<proteinExistence type="inferred from homology"/>
<protein>
    <recommendedName>
        <fullName evidence="1">Glyoxalase</fullName>
    </recommendedName>
</protein>
<dbReference type="GO" id="GO:0016829">
    <property type="term" value="F:lyase activity"/>
    <property type="evidence" value="ECO:0007669"/>
    <property type="project" value="UniProtKB-KW"/>
</dbReference>
<sequence>MKKVAVILSGCGVFDGTEIHEAVLTLHAIEKNGGTWHCFAPDIEQSQVLDHTSGETLDQTRNVLIESARITRGQVADVASLNVEEFDALLVPGGFGAAKNLTDFAFNGAQCSINAHVASACRAFAEQRKPAGYMCIAPVLMPMVYPQGVKGTIGQDPDTAAAFNALGGEHVNCPVDDIVFDQANQVVTTPAYMLAQSISEAASGIEKLVEKVLSL</sequence>
<dbReference type="InterPro" id="IPR029062">
    <property type="entry name" value="Class_I_gatase-like"/>
</dbReference>
<name>A0ABV5HR05_9VIBR</name>
<comment type="catalytic activity">
    <reaction evidence="1">
        <text>glyoxal + H2O = glycolate + H(+)</text>
        <dbReference type="Rhea" id="RHEA:51672"/>
        <dbReference type="ChEBI" id="CHEBI:15377"/>
        <dbReference type="ChEBI" id="CHEBI:15378"/>
        <dbReference type="ChEBI" id="CHEBI:29805"/>
        <dbReference type="ChEBI" id="CHEBI:34779"/>
    </reaction>
</comment>
<keyword evidence="1 2" id="KW-0456">Lyase</keyword>
<dbReference type="InterPro" id="IPR026041">
    <property type="entry name" value="ElbB"/>
</dbReference>
<keyword evidence="3" id="KW-1185">Reference proteome</keyword>
<comment type="similarity">
    <text evidence="1">Belongs to the peptidase C56 family.</text>
</comment>
<dbReference type="RefSeq" id="WP_390194997.1">
    <property type="nucleotide sequence ID" value="NZ_JBHMEP010000006.1"/>
</dbReference>
<organism evidence="2 3">
    <name type="scientific">Vibrio olivae</name>
    <dbReference type="NCBI Taxonomy" id="1243002"/>
    <lineage>
        <taxon>Bacteria</taxon>
        <taxon>Pseudomonadati</taxon>
        <taxon>Pseudomonadota</taxon>
        <taxon>Gammaproteobacteria</taxon>
        <taxon>Vibrionales</taxon>
        <taxon>Vibrionaceae</taxon>
        <taxon>Vibrio</taxon>
    </lineage>
</organism>
<dbReference type="Gene3D" id="3.40.50.880">
    <property type="match status" value="1"/>
</dbReference>
<comment type="function">
    <text evidence="1">Displays glyoxalase activity, catalyzing the conversion of glyoxal to glycolate.</text>
</comment>
<accession>A0ABV5HR05</accession>
<dbReference type="CDD" id="cd03133">
    <property type="entry name" value="GATase1_ES1"/>
    <property type="match status" value="1"/>
</dbReference>
<dbReference type="PANTHER" id="PTHR10224:SF12">
    <property type="entry name" value="GLYOXALASE ELBB"/>
    <property type="match status" value="1"/>
</dbReference>
<evidence type="ECO:0000313" key="3">
    <source>
        <dbReference type="Proteomes" id="UP001589645"/>
    </source>
</evidence>
<comment type="caution">
    <text evidence="2">The sequence shown here is derived from an EMBL/GenBank/DDBJ whole genome shotgun (WGS) entry which is preliminary data.</text>
</comment>
<evidence type="ECO:0000256" key="1">
    <source>
        <dbReference type="PIRNR" id="PIRNR006320"/>
    </source>
</evidence>
<evidence type="ECO:0000313" key="2">
    <source>
        <dbReference type="EMBL" id="MFB9136666.1"/>
    </source>
</evidence>
<dbReference type="PANTHER" id="PTHR10224">
    <property type="entry name" value="ES1 PROTEIN HOMOLOG, MITOCHONDRIAL"/>
    <property type="match status" value="1"/>
</dbReference>